<dbReference type="Gene3D" id="3.20.20.150">
    <property type="entry name" value="Divalent-metal-dependent TIM barrel enzymes"/>
    <property type="match status" value="1"/>
</dbReference>
<dbReference type="InterPro" id="IPR013022">
    <property type="entry name" value="Xyl_isomerase-like_TIM-brl"/>
</dbReference>
<evidence type="ECO:0000313" key="2">
    <source>
        <dbReference type="EMBL" id="AGS53424.1"/>
    </source>
</evidence>
<sequence length="251" mass="28137">MKTGAQLYTVRSYTQTEEGFAEVIKKVADIGYPGVQVSAVGPIPPRNVADICAGYGVGIVSVHTNPVRLLNETDDVIAEYREMGVSQIGIGMMPERYRKDAETVNGFIRDYIPVAHKLKNAGMTFAYHNHAFEFEKFGGRRIIERLAEGFAADEMEFILDTYWVQAGGGDPAQWLRDLAGRVPVVHFKDMELHEGAQRFCPVGEGNLNWPYIIEACRVAGVEWILVEQDDCYGRDAFDCLRSSYEFLKKAI</sequence>
<dbReference type="AlphaFoldDB" id="A0A806KJQ8"/>
<evidence type="ECO:0000259" key="1">
    <source>
        <dbReference type="Pfam" id="PF01261"/>
    </source>
</evidence>
<reference evidence="2" key="1">
    <citation type="submission" date="2012-03" db="EMBL/GenBank/DDBJ databases">
        <title>Functional metagenomics reveals considerable lignocellulase gene clusters in the gut microbiome of a wood-feeding higher termite.</title>
        <authorList>
            <person name="Liu N."/>
        </authorList>
    </citation>
    <scope>NUCLEOTIDE SEQUENCE</scope>
</reference>
<dbReference type="EMBL" id="JQ844232">
    <property type="protein sequence ID" value="AGS53424.1"/>
    <property type="molecule type" value="Genomic_DNA"/>
</dbReference>
<keyword evidence="2" id="KW-0413">Isomerase</keyword>
<dbReference type="Pfam" id="PF01261">
    <property type="entry name" value="AP_endonuc_2"/>
    <property type="match status" value="1"/>
</dbReference>
<name>A0A806KJQ8_9BACT</name>
<organism evidence="2">
    <name type="scientific">uncultured bacterium contig00025</name>
    <dbReference type="NCBI Taxonomy" id="1181514"/>
    <lineage>
        <taxon>Bacteria</taxon>
        <taxon>environmental samples</taxon>
    </lineage>
</organism>
<proteinExistence type="predicted"/>
<dbReference type="InterPro" id="IPR036237">
    <property type="entry name" value="Xyl_isomerase-like_sf"/>
</dbReference>
<protein>
    <submittedName>
        <fullName evidence="2">Xylose isomerase domain protein TIM barrel</fullName>
    </submittedName>
</protein>
<dbReference type="PANTHER" id="PTHR12110:SF41">
    <property type="entry name" value="INOSOSE DEHYDRATASE"/>
    <property type="match status" value="1"/>
</dbReference>
<dbReference type="GO" id="GO:0016853">
    <property type="term" value="F:isomerase activity"/>
    <property type="evidence" value="ECO:0007669"/>
    <property type="project" value="UniProtKB-KW"/>
</dbReference>
<dbReference type="SUPFAM" id="SSF51658">
    <property type="entry name" value="Xylose isomerase-like"/>
    <property type="match status" value="1"/>
</dbReference>
<accession>A0A806KJQ8</accession>
<dbReference type="PANTHER" id="PTHR12110">
    <property type="entry name" value="HYDROXYPYRUVATE ISOMERASE"/>
    <property type="match status" value="1"/>
</dbReference>
<dbReference type="InterPro" id="IPR050312">
    <property type="entry name" value="IolE/XylAMocC-like"/>
</dbReference>
<feature type="domain" description="Xylose isomerase-like TIM barrel" evidence="1">
    <location>
        <begin position="25"/>
        <end position="237"/>
    </location>
</feature>